<organism evidence="5 6">
    <name type="scientific">Paenibacillus alginolyticus</name>
    <dbReference type="NCBI Taxonomy" id="59839"/>
    <lineage>
        <taxon>Bacteria</taxon>
        <taxon>Bacillati</taxon>
        <taxon>Bacillota</taxon>
        <taxon>Bacilli</taxon>
        <taxon>Bacillales</taxon>
        <taxon>Paenibacillaceae</taxon>
        <taxon>Paenibacillus</taxon>
    </lineage>
</organism>
<evidence type="ECO:0000256" key="3">
    <source>
        <dbReference type="ARBA" id="ARBA00023125"/>
    </source>
</evidence>
<protein>
    <submittedName>
        <fullName evidence="5">BlaI/MecI/CopY family transcriptional regulator</fullName>
    </submittedName>
</protein>
<dbReference type="EMBL" id="JAMDMX010000090">
    <property type="protein sequence ID" value="MCY9696152.1"/>
    <property type="molecule type" value="Genomic_DNA"/>
</dbReference>
<proteinExistence type="inferred from homology"/>
<evidence type="ECO:0000313" key="6">
    <source>
        <dbReference type="Proteomes" id="UP001527099"/>
    </source>
</evidence>
<dbReference type="InterPro" id="IPR005650">
    <property type="entry name" value="BlaI_family"/>
</dbReference>
<reference evidence="5 6" key="1">
    <citation type="submission" date="2022-05" db="EMBL/GenBank/DDBJ databases">
        <title>Genome Sequencing of Bee-Associated Microbes.</title>
        <authorList>
            <person name="Dunlap C."/>
        </authorList>
    </citation>
    <scope>NUCLEOTIDE SEQUENCE [LARGE SCALE GENOMIC DNA]</scope>
    <source>
        <strain evidence="5 6">NRRL B-14421</strain>
    </source>
</reference>
<keyword evidence="6" id="KW-1185">Reference proteome</keyword>
<dbReference type="InterPro" id="IPR036388">
    <property type="entry name" value="WH-like_DNA-bd_sf"/>
</dbReference>
<dbReference type="SUPFAM" id="SSF46785">
    <property type="entry name" value="Winged helix' DNA-binding domain"/>
    <property type="match status" value="1"/>
</dbReference>
<name>A0ABT4GIW7_9BACL</name>
<sequence length="143" mass="16496">MQEEGVNRFLGSLESMIMELMWESGEWLNVQQLRESLKSEHVYSVNTIMTVLNRLSDKGILDKLASGRGRNKLAQFKVVATRQDFIMQQTRNVTEGLIKDFGEVVVAHMIDVVEELDPDLLRKVEQMLHEAKMRNSDENFKPS</sequence>
<keyword evidence="2" id="KW-0805">Transcription regulation</keyword>
<comment type="caution">
    <text evidence="5">The sequence shown here is derived from an EMBL/GenBank/DDBJ whole genome shotgun (WGS) entry which is preliminary data.</text>
</comment>
<keyword evidence="3" id="KW-0238">DNA-binding</keyword>
<dbReference type="RefSeq" id="WP_268617310.1">
    <property type="nucleotide sequence ID" value="NZ_JAMDMX010000090.1"/>
</dbReference>
<evidence type="ECO:0000313" key="5">
    <source>
        <dbReference type="EMBL" id="MCY9696152.1"/>
    </source>
</evidence>
<evidence type="ECO:0000256" key="2">
    <source>
        <dbReference type="ARBA" id="ARBA00023015"/>
    </source>
</evidence>
<accession>A0ABT4GIW7</accession>
<dbReference type="Gene3D" id="1.10.10.10">
    <property type="entry name" value="Winged helix-like DNA-binding domain superfamily/Winged helix DNA-binding domain"/>
    <property type="match status" value="1"/>
</dbReference>
<gene>
    <name evidence="5" type="ORF">M5X19_25110</name>
</gene>
<evidence type="ECO:0000256" key="4">
    <source>
        <dbReference type="ARBA" id="ARBA00023163"/>
    </source>
</evidence>
<evidence type="ECO:0000256" key="1">
    <source>
        <dbReference type="ARBA" id="ARBA00011046"/>
    </source>
</evidence>
<dbReference type="Proteomes" id="UP001527099">
    <property type="component" value="Unassembled WGS sequence"/>
</dbReference>
<comment type="similarity">
    <text evidence="1">Belongs to the BlaI transcriptional regulatory family.</text>
</comment>
<dbReference type="InterPro" id="IPR036390">
    <property type="entry name" value="WH_DNA-bd_sf"/>
</dbReference>
<dbReference type="Pfam" id="PF03965">
    <property type="entry name" value="Penicillinase_R"/>
    <property type="match status" value="1"/>
</dbReference>
<keyword evidence="4" id="KW-0804">Transcription</keyword>